<dbReference type="EMBL" id="FLRJ01000213">
    <property type="protein sequence ID" value="SBT73047.1"/>
    <property type="molecule type" value="Genomic_DNA"/>
</dbReference>
<reference evidence="1 2" key="1">
    <citation type="submission" date="2016-06" db="EMBL/GenBank/DDBJ databases">
        <authorList>
            <consortium name="Pathogen Informatics"/>
        </authorList>
    </citation>
    <scope>NUCLEOTIDE SEQUENCE [LARGE SCALE GENOMIC DNA]</scope>
</reference>
<organism evidence="1 2">
    <name type="scientific">Plasmodium ovale</name>
    <name type="common">malaria parasite P. ovale</name>
    <dbReference type="NCBI Taxonomy" id="36330"/>
    <lineage>
        <taxon>Eukaryota</taxon>
        <taxon>Sar</taxon>
        <taxon>Alveolata</taxon>
        <taxon>Apicomplexa</taxon>
        <taxon>Aconoidasida</taxon>
        <taxon>Haemosporida</taxon>
        <taxon>Plasmodiidae</taxon>
        <taxon>Plasmodium</taxon>
        <taxon>Plasmodium (Plasmodium)</taxon>
    </lineage>
</organism>
<dbReference type="AlphaFoldDB" id="A0A1C3KH55"/>
<evidence type="ECO:0000313" key="2">
    <source>
        <dbReference type="Proteomes" id="UP000243200"/>
    </source>
</evidence>
<gene>
    <name evidence="1" type="primary">PowCR01_000075300</name>
    <name evidence="1" type="ORF">POWCR01_000075300</name>
</gene>
<name>A0A1C3KH55_PLAOA</name>
<protein>
    <submittedName>
        <fullName evidence="1">PIR protein</fullName>
    </submittedName>
</protein>
<dbReference type="Proteomes" id="UP000243200">
    <property type="component" value="Unassembled WGS sequence"/>
</dbReference>
<dbReference type="VEuPathDB" id="PlasmoDB:POWCR01_000075300"/>
<dbReference type="OrthoDB" id="10344226at2759"/>
<evidence type="ECO:0000313" key="1">
    <source>
        <dbReference type="EMBL" id="SBT73047.1"/>
    </source>
</evidence>
<sequence>MTGHGLSECVLGSGDLPAKDFDDKWKNETNFIKFSNVVHMKEKIDKVKDWVYNFDRKILNFYDVNPIDEFIHIQDKRCRDLNYYINYVLFYIPKVTKDTENSKEITEYFEGFVTGIFSSWKNDQSGKKFKCTRMDKDYTTTMDLIKELDDYCENKNAFIKKLEKYDKTVCCKYANHVKDRKTFFQKVILMGHIEKNDEHFHFHDKCTLKDIGETFPDIICNEKNMSETKSNELPLYGHGQLPLTYSEDSLNSSPTKIALTSISTLLGACISGLYLYRHSFIGNMLRNSKNKNIITHENAYDDVNGMFSEGPSHYINTPQANDRFYIAYDAMNN</sequence>
<proteinExistence type="predicted"/>
<dbReference type="VEuPathDB" id="PlasmoDB:PocGH01_00216700"/>
<accession>A0A1C3KH55</accession>